<evidence type="ECO:0000313" key="2">
    <source>
        <dbReference type="EMBL" id="SDG63627.1"/>
    </source>
</evidence>
<reference evidence="2 3" key="1">
    <citation type="submission" date="2016-10" db="EMBL/GenBank/DDBJ databases">
        <authorList>
            <person name="de Groot N.N."/>
        </authorList>
    </citation>
    <scope>NUCLEOTIDE SEQUENCE [LARGE SCALE GENOMIC DNA]</scope>
    <source>
        <strain evidence="2 3">LMG 2247</strain>
    </source>
</reference>
<sequence length="220" mass="21955">MTTSNAQATHTMPSRLQLRRPLIALALLSCSCLAVQAQAQVQTPPAQVDVQALIGSGVANGAVGVVAINEAAGLDNAQANQGVITNGQVPLDLIGTSQSASTNAKTSAARSDIDSNAFSNTSGLIEVNQSAGVGNLQRNSAVVGSAPVEGEIVADGVLSATTAKNSGPGGSGQNHDAREVSIGPDALKNVSGIVQINQTAGTGNVSSNSFVLRPPAGTFF</sequence>
<evidence type="ECO:0000313" key="3">
    <source>
        <dbReference type="Proteomes" id="UP000199706"/>
    </source>
</evidence>
<name>A0A1G7VV97_9BURK</name>
<accession>A0A1G7VV97</accession>
<keyword evidence="1" id="KW-0732">Signal</keyword>
<feature type="chain" id="PRO_5011643719" evidence="1">
    <location>
        <begin position="40"/>
        <end position="220"/>
    </location>
</feature>
<dbReference type="Proteomes" id="UP000199706">
    <property type="component" value="Unassembled WGS sequence"/>
</dbReference>
<dbReference type="AlphaFoldDB" id="A0A1G7VV97"/>
<evidence type="ECO:0000256" key="1">
    <source>
        <dbReference type="SAM" id="SignalP"/>
    </source>
</evidence>
<feature type="signal peptide" evidence="1">
    <location>
        <begin position="1"/>
        <end position="39"/>
    </location>
</feature>
<proteinExistence type="predicted"/>
<organism evidence="2 3">
    <name type="scientific">Paraburkholderia phenazinium</name>
    <dbReference type="NCBI Taxonomy" id="60549"/>
    <lineage>
        <taxon>Bacteria</taxon>
        <taxon>Pseudomonadati</taxon>
        <taxon>Pseudomonadota</taxon>
        <taxon>Betaproteobacteria</taxon>
        <taxon>Burkholderiales</taxon>
        <taxon>Burkholderiaceae</taxon>
        <taxon>Paraburkholderia</taxon>
    </lineage>
</organism>
<gene>
    <name evidence="2" type="ORF">SAMN05216466_104263</name>
</gene>
<protein>
    <submittedName>
        <fullName evidence="2">Uncharacterized protein</fullName>
    </submittedName>
</protein>
<dbReference type="EMBL" id="FNCJ01000004">
    <property type="protein sequence ID" value="SDG63627.1"/>
    <property type="molecule type" value="Genomic_DNA"/>
</dbReference>